<name>A0AAV9HWN3_9PEZI</name>
<organism evidence="1 2">
    <name type="scientific">Cladorrhinum samala</name>
    <dbReference type="NCBI Taxonomy" id="585594"/>
    <lineage>
        <taxon>Eukaryota</taxon>
        <taxon>Fungi</taxon>
        <taxon>Dikarya</taxon>
        <taxon>Ascomycota</taxon>
        <taxon>Pezizomycotina</taxon>
        <taxon>Sordariomycetes</taxon>
        <taxon>Sordariomycetidae</taxon>
        <taxon>Sordariales</taxon>
        <taxon>Podosporaceae</taxon>
        <taxon>Cladorrhinum</taxon>
    </lineage>
</organism>
<reference evidence="1" key="1">
    <citation type="journal article" date="2023" name="Mol. Phylogenet. Evol.">
        <title>Genome-scale phylogeny and comparative genomics of the fungal order Sordariales.</title>
        <authorList>
            <person name="Hensen N."/>
            <person name="Bonometti L."/>
            <person name="Westerberg I."/>
            <person name="Brannstrom I.O."/>
            <person name="Guillou S."/>
            <person name="Cros-Aarteil S."/>
            <person name="Calhoun S."/>
            <person name="Haridas S."/>
            <person name="Kuo A."/>
            <person name="Mondo S."/>
            <person name="Pangilinan J."/>
            <person name="Riley R."/>
            <person name="LaButti K."/>
            <person name="Andreopoulos B."/>
            <person name="Lipzen A."/>
            <person name="Chen C."/>
            <person name="Yan M."/>
            <person name="Daum C."/>
            <person name="Ng V."/>
            <person name="Clum A."/>
            <person name="Steindorff A."/>
            <person name="Ohm R.A."/>
            <person name="Martin F."/>
            <person name="Silar P."/>
            <person name="Natvig D.O."/>
            <person name="Lalanne C."/>
            <person name="Gautier V."/>
            <person name="Ament-Velasquez S.L."/>
            <person name="Kruys A."/>
            <person name="Hutchinson M.I."/>
            <person name="Powell A.J."/>
            <person name="Barry K."/>
            <person name="Miller A.N."/>
            <person name="Grigoriev I.V."/>
            <person name="Debuchy R."/>
            <person name="Gladieux P."/>
            <person name="Hiltunen Thoren M."/>
            <person name="Johannesson H."/>
        </authorList>
    </citation>
    <scope>NUCLEOTIDE SEQUENCE</scope>
    <source>
        <strain evidence="1">PSN324</strain>
    </source>
</reference>
<dbReference type="AlphaFoldDB" id="A0AAV9HWN3"/>
<reference evidence="1" key="2">
    <citation type="submission" date="2023-06" db="EMBL/GenBank/DDBJ databases">
        <authorList>
            <consortium name="Lawrence Berkeley National Laboratory"/>
            <person name="Mondo S.J."/>
            <person name="Hensen N."/>
            <person name="Bonometti L."/>
            <person name="Westerberg I."/>
            <person name="Brannstrom I.O."/>
            <person name="Guillou S."/>
            <person name="Cros-Aarteil S."/>
            <person name="Calhoun S."/>
            <person name="Haridas S."/>
            <person name="Kuo A."/>
            <person name="Pangilinan J."/>
            <person name="Riley R."/>
            <person name="Labutti K."/>
            <person name="Andreopoulos B."/>
            <person name="Lipzen A."/>
            <person name="Chen C."/>
            <person name="Yanf M."/>
            <person name="Daum C."/>
            <person name="Ng V."/>
            <person name="Clum A."/>
            <person name="Steindorff A."/>
            <person name="Ohm R."/>
            <person name="Martin F."/>
            <person name="Silar P."/>
            <person name="Natvig D."/>
            <person name="Lalanne C."/>
            <person name="Gautier V."/>
            <person name="Ament-Velasquez S.L."/>
            <person name="Kruys A."/>
            <person name="Hutchinson M.I."/>
            <person name="Powell A.J."/>
            <person name="Barry K."/>
            <person name="Miller A.N."/>
            <person name="Grigoriev I.V."/>
            <person name="Debuchy R."/>
            <person name="Gladieux P."/>
            <person name="Thoren M.H."/>
            <person name="Johannesson H."/>
        </authorList>
    </citation>
    <scope>NUCLEOTIDE SEQUENCE</scope>
    <source>
        <strain evidence="1">PSN324</strain>
    </source>
</reference>
<evidence type="ECO:0000313" key="2">
    <source>
        <dbReference type="Proteomes" id="UP001321749"/>
    </source>
</evidence>
<gene>
    <name evidence="1" type="ORF">QBC42DRAFT_262071</name>
</gene>
<dbReference type="EMBL" id="MU864942">
    <property type="protein sequence ID" value="KAK4465087.1"/>
    <property type="molecule type" value="Genomic_DNA"/>
</dbReference>
<comment type="caution">
    <text evidence="1">The sequence shown here is derived from an EMBL/GenBank/DDBJ whole genome shotgun (WGS) entry which is preliminary data.</text>
</comment>
<dbReference type="Proteomes" id="UP001321749">
    <property type="component" value="Unassembled WGS sequence"/>
</dbReference>
<protein>
    <submittedName>
        <fullName evidence="1">Uncharacterized protein</fullName>
    </submittedName>
</protein>
<proteinExistence type="predicted"/>
<accession>A0AAV9HWN3</accession>
<sequence>MTSSSSSHSKTVEIAKRIAESCRNLITTLGPSSTANNDDQKALSRLEAKAHILRQHAQQLAELLKDAAVLAESPGSILSAFLRDCERDLGLLVAHRAQHPKANTDAGTWRSFEDLLAAYPRLFFFFSQILTMETEEEQMSKLKTKDGNKIVESISTAAYPARRILDSGPQE</sequence>
<evidence type="ECO:0000313" key="1">
    <source>
        <dbReference type="EMBL" id="KAK4465087.1"/>
    </source>
</evidence>
<keyword evidence="2" id="KW-1185">Reference proteome</keyword>